<dbReference type="EMBL" id="CP002056">
    <property type="protein sequence ID" value="ADI30563.1"/>
    <property type="molecule type" value="Genomic_DNA"/>
</dbReference>
<evidence type="ECO:0000256" key="8">
    <source>
        <dbReference type="SAM" id="MobiDB-lite"/>
    </source>
</evidence>
<evidence type="ECO:0000256" key="2">
    <source>
        <dbReference type="ARBA" id="ARBA00022763"/>
    </source>
</evidence>
<dbReference type="Proteomes" id="UP000000383">
    <property type="component" value="Chromosome"/>
</dbReference>
<dbReference type="PANTHER" id="PTHR33516">
    <property type="entry name" value="LEXA REPRESSOR"/>
    <property type="match status" value="1"/>
</dbReference>
<dbReference type="PANTHER" id="PTHR33516:SF2">
    <property type="entry name" value="LEXA REPRESSOR-RELATED"/>
    <property type="match status" value="1"/>
</dbReference>
<dbReference type="Gene3D" id="2.10.109.10">
    <property type="entry name" value="Umud Fragment, subunit A"/>
    <property type="match status" value="1"/>
</dbReference>
<dbReference type="STRING" id="666681.M301_2195"/>
<accession>D7DL92</accession>
<reference evidence="10 11" key="2">
    <citation type="journal article" date="2011" name="J. Bacteriol.">
        <title>Genomes of three methylotrophs from a single niche uncover genetic and metabolic divergence of Methylophilaceae.</title>
        <authorList>
            <person name="Lapidus A."/>
            <person name="Clum A."/>
            <person name="Labutti K."/>
            <person name="Kaluzhnaya M.G."/>
            <person name="Lim S."/>
            <person name="Beck D.A."/>
            <person name="Glavina Del Rio T."/>
            <person name="Nolan M."/>
            <person name="Mavromatis K."/>
            <person name="Huntemann M."/>
            <person name="Lucas S."/>
            <person name="Lidstrom M.E."/>
            <person name="Ivanova N."/>
            <person name="Chistoserdova L."/>
        </authorList>
    </citation>
    <scope>NUCLEOTIDE SEQUENCE [LARGE SCALE GENOMIC DNA]</scope>
    <source>
        <strain evidence="10 11">301</strain>
    </source>
</reference>
<proteinExistence type="inferred from homology"/>
<evidence type="ECO:0000256" key="1">
    <source>
        <dbReference type="ARBA" id="ARBA00007484"/>
    </source>
</evidence>
<dbReference type="InterPro" id="IPR015927">
    <property type="entry name" value="Peptidase_S24_S26A/B/C"/>
</dbReference>
<feature type="domain" description="Peptidase S24/S26A/S26B/S26C" evidence="9">
    <location>
        <begin position="70"/>
        <end position="190"/>
    </location>
</feature>
<keyword evidence="6" id="KW-0742">SOS response</keyword>
<dbReference type="PRINTS" id="PR00726">
    <property type="entry name" value="LEXASERPTASE"/>
</dbReference>
<dbReference type="Pfam" id="PF00717">
    <property type="entry name" value="Peptidase_S24"/>
    <property type="match status" value="1"/>
</dbReference>
<evidence type="ECO:0000256" key="4">
    <source>
        <dbReference type="ARBA" id="ARBA00022813"/>
    </source>
</evidence>
<dbReference type="AlphaFoldDB" id="D7DL92"/>
<dbReference type="RefSeq" id="WP_013148871.1">
    <property type="nucleotide sequence ID" value="NC_014207.1"/>
</dbReference>
<keyword evidence="2" id="KW-0227">DNA damage</keyword>
<dbReference type="KEGG" id="meh:M301_2195"/>
<organism evidence="10 11">
    <name type="scientific">Methylotenera versatilis (strain 301)</name>
    <dbReference type="NCBI Taxonomy" id="666681"/>
    <lineage>
        <taxon>Bacteria</taxon>
        <taxon>Pseudomonadati</taxon>
        <taxon>Pseudomonadota</taxon>
        <taxon>Betaproteobacteria</taxon>
        <taxon>Nitrosomonadales</taxon>
        <taxon>Methylophilaceae</taxon>
        <taxon>Methylotenera</taxon>
    </lineage>
</organism>
<dbReference type="HOGENOM" id="CLU_066192_0_0_4"/>
<dbReference type="eggNOG" id="COG1974">
    <property type="taxonomic scope" value="Bacteria"/>
</dbReference>
<dbReference type="InterPro" id="IPR039418">
    <property type="entry name" value="LexA-like"/>
</dbReference>
<dbReference type="GO" id="GO:0016787">
    <property type="term" value="F:hydrolase activity"/>
    <property type="evidence" value="ECO:0007669"/>
    <property type="project" value="UniProtKB-KW"/>
</dbReference>
<dbReference type="OrthoDB" id="9802364at2"/>
<dbReference type="InterPro" id="IPR036286">
    <property type="entry name" value="LexA/Signal_pep-like_sf"/>
</dbReference>
<evidence type="ECO:0000259" key="9">
    <source>
        <dbReference type="Pfam" id="PF00717"/>
    </source>
</evidence>
<evidence type="ECO:0000256" key="6">
    <source>
        <dbReference type="ARBA" id="ARBA00023236"/>
    </source>
</evidence>
<dbReference type="GO" id="GO:0006355">
    <property type="term" value="P:regulation of DNA-templated transcription"/>
    <property type="evidence" value="ECO:0007669"/>
    <property type="project" value="InterPro"/>
</dbReference>
<evidence type="ECO:0000256" key="3">
    <source>
        <dbReference type="ARBA" id="ARBA00022801"/>
    </source>
</evidence>
<dbReference type="InterPro" id="IPR050077">
    <property type="entry name" value="LexA_repressor"/>
</dbReference>
<sequence length="197" mass="21456">MAQGGKRPNSGPNRSMSPYGEKTSVIRVPASIKSDVLVYLDAFKKKAASAHDITLGIPQALPNPPALARPIYSGNVSAGQSRFPSPAQDYEQKFLDLNDRYITNPPATFFFQVKGDSMIGAGIYDGSTVIVDRAVKPKSSSIIIADVDGEWMVKRLYKRGNVVKLLSENPEHAPIVLAEGQELVIFGVVMYVIHQPK</sequence>
<dbReference type="GO" id="GO:0003677">
    <property type="term" value="F:DNA binding"/>
    <property type="evidence" value="ECO:0007669"/>
    <property type="project" value="InterPro"/>
</dbReference>
<feature type="region of interest" description="Disordered" evidence="8">
    <location>
        <begin position="1"/>
        <end position="21"/>
    </location>
</feature>
<dbReference type="GO" id="GO:0009432">
    <property type="term" value="P:SOS response"/>
    <property type="evidence" value="ECO:0007669"/>
    <property type="project" value="UniProtKB-KW"/>
</dbReference>
<dbReference type="GO" id="GO:0006281">
    <property type="term" value="P:DNA repair"/>
    <property type="evidence" value="ECO:0007669"/>
    <property type="project" value="UniProtKB-KW"/>
</dbReference>
<name>D7DL92_METV0</name>
<gene>
    <name evidence="10" type="ordered locus">M301_2195</name>
</gene>
<dbReference type="NCBIfam" id="NF007621">
    <property type="entry name" value="PRK10276.1"/>
    <property type="match status" value="1"/>
</dbReference>
<keyword evidence="4 7" id="KW-0068">Autocatalytic cleavage</keyword>
<protein>
    <submittedName>
        <fullName evidence="10">Peptidase S24/S26A/S26B, conserved region</fullName>
    </submittedName>
</protein>
<dbReference type="CDD" id="cd06529">
    <property type="entry name" value="S24_LexA-like"/>
    <property type="match status" value="1"/>
</dbReference>
<reference evidence="11" key="1">
    <citation type="submission" date="2010-05" db="EMBL/GenBank/DDBJ databases">
        <title>Complete sequence of Methylotenera sp. 301.</title>
        <authorList>
            <person name="Lucas S."/>
            <person name="Copeland A."/>
            <person name="Lapidus A."/>
            <person name="Cheng J.-F."/>
            <person name="Bruce D."/>
            <person name="Goodwin L."/>
            <person name="Pitluck S."/>
            <person name="Clum A."/>
            <person name="Land M."/>
            <person name="Hauser L."/>
            <person name="Kyrpides N."/>
            <person name="Ivanova N."/>
            <person name="Chistoservova L."/>
            <person name="Kalyuzhnaya M."/>
            <person name="Woyke T."/>
        </authorList>
    </citation>
    <scope>NUCLEOTIDE SEQUENCE [LARGE SCALE GENOMIC DNA]</scope>
    <source>
        <strain evidence="11">301</strain>
    </source>
</reference>
<evidence type="ECO:0000313" key="11">
    <source>
        <dbReference type="Proteomes" id="UP000000383"/>
    </source>
</evidence>
<dbReference type="SUPFAM" id="SSF51306">
    <property type="entry name" value="LexA/Signal peptidase"/>
    <property type="match status" value="1"/>
</dbReference>
<keyword evidence="3 7" id="KW-0378">Hydrolase</keyword>
<evidence type="ECO:0000313" key="10">
    <source>
        <dbReference type="EMBL" id="ADI30563.1"/>
    </source>
</evidence>
<comment type="similarity">
    <text evidence="1 7">Belongs to the peptidase S24 family.</text>
</comment>
<evidence type="ECO:0000256" key="5">
    <source>
        <dbReference type="ARBA" id="ARBA00023204"/>
    </source>
</evidence>
<dbReference type="InterPro" id="IPR006197">
    <property type="entry name" value="Peptidase_S24_LexA"/>
</dbReference>
<dbReference type="MEROPS" id="S24.003"/>
<keyword evidence="11" id="KW-1185">Reference proteome</keyword>
<evidence type="ECO:0000256" key="7">
    <source>
        <dbReference type="RuleBase" id="RU003991"/>
    </source>
</evidence>
<keyword evidence="5" id="KW-0234">DNA repair</keyword>